<evidence type="ECO:0000259" key="7">
    <source>
        <dbReference type="PROSITE" id="PS51685"/>
    </source>
</evidence>
<proteinExistence type="inferred from homology"/>
<dbReference type="InterPro" id="IPR013216">
    <property type="entry name" value="Methyltransf_11"/>
</dbReference>
<keyword evidence="5 6" id="KW-0949">S-adenosyl-L-methionine</keyword>
<evidence type="ECO:0000256" key="2">
    <source>
        <dbReference type="ARBA" id="ARBA00020169"/>
    </source>
</evidence>
<dbReference type="AlphaFoldDB" id="A0A811KG53"/>
<evidence type="ECO:0000256" key="4">
    <source>
        <dbReference type="ARBA" id="ARBA00022679"/>
    </source>
</evidence>
<accession>A0A811KG53</accession>
<dbReference type="Pfam" id="PF08241">
    <property type="entry name" value="Methyltransf_11"/>
    <property type="match status" value="1"/>
</dbReference>
<reference evidence="8" key="1">
    <citation type="submission" date="2020-09" db="EMBL/GenBank/DDBJ databases">
        <authorList>
            <person name="Kikuchi T."/>
        </authorList>
    </citation>
    <scope>NUCLEOTIDE SEQUENCE</scope>
    <source>
        <strain evidence="8">SH1</strain>
    </source>
</reference>
<dbReference type="InterPro" id="IPR036291">
    <property type="entry name" value="NAD(P)-bd_dom_sf"/>
</dbReference>
<dbReference type="GO" id="GO:0050661">
    <property type="term" value="F:NADP binding"/>
    <property type="evidence" value="ECO:0007669"/>
    <property type="project" value="InterPro"/>
</dbReference>
<evidence type="ECO:0000256" key="5">
    <source>
        <dbReference type="ARBA" id="ARBA00022691"/>
    </source>
</evidence>
<dbReference type="Pfam" id="PF01958">
    <property type="entry name" value="Asp_DH_C"/>
    <property type="match status" value="1"/>
</dbReference>
<protein>
    <recommendedName>
        <fullName evidence="2">Aspartate dehydrogenase domain-containing protein</fullName>
    </recommendedName>
</protein>
<sequence length="566" mass="64049">MHFRRHDLVAFNKEHDRLFSIAKKTKDHGEVTSHYYSVMSAVINEYFNGNFHFVPPSEDGQTLEEALNSLHQRIAKELGLKEGVTCVDIGCGIGTVIQEIAHTGASITGVTIASNEVKVGNEALKQLGYDQKCKLIEADCHKMPFEDASLDCAYAIYALKYFEDLEPILKEVARCLKPGGKFVIYDLVKTDQYDENNEKHRKVVEGLEYACGMPSLHYRSEMVDKCSETGLKLTNSVNLCEETGKPYHYCFSHSGLFMWLTNSKIISHLIKTSQALRILPRGFYKFNKTFLRDDRKTAKTGRNYWVWSYRPVLKIELAKQKNFVVQTIWNRTEDEKENVLPLTELTAERLEDIDLVIEVAHPHIVENYGPLILKHADFFIGSPTSLADRDLYDSLQELLKQYPERAVFVPSGAFWGSNDVKKMADLGTLKALQITMIKHPDSFKVLGRLQELNKSAKDSNSPMVLYEGPVRHLCPLAPNNVNTMAGAAIAAHNLGFDRTMAKLIADPALKDWHIVEYELKGENGFCTKLRRENPAKKGAVTGDFTYFSFLSSVIETLYKPPGFNIC</sequence>
<dbReference type="SUPFAM" id="SSF53335">
    <property type="entry name" value="S-adenosyl-L-methionine-dependent methyltransferases"/>
    <property type="match status" value="1"/>
</dbReference>
<dbReference type="EMBL" id="CAJFCW020000003">
    <property type="protein sequence ID" value="CAG9101623.1"/>
    <property type="molecule type" value="Genomic_DNA"/>
</dbReference>
<dbReference type="PANTHER" id="PTHR31873:SF6">
    <property type="entry name" value="ASPARTATE DEHYDROGENASE DOMAIN-CONTAINING PROTEIN"/>
    <property type="match status" value="1"/>
</dbReference>
<evidence type="ECO:0000256" key="1">
    <source>
        <dbReference type="ARBA" id="ARBA00008331"/>
    </source>
</evidence>
<dbReference type="InterPro" id="IPR002811">
    <property type="entry name" value="Asp_DH"/>
</dbReference>
<dbReference type="Proteomes" id="UP000614601">
    <property type="component" value="Unassembled WGS sequence"/>
</dbReference>
<dbReference type="GO" id="GO:0032259">
    <property type="term" value="P:methylation"/>
    <property type="evidence" value="ECO:0007669"/>
    <property type="project" value="UniProtKB-KW"/>
</dbReference>
<comment type="caution">
    <text evidence="8">The sequence shown here is derived from an EMBL/GenBank/DDBJ whole genome shotgun (WGS) entry which is preliminary data.</text>
</comment>
<dbReference type="GO" id="GO:0008757">
    <property type="term" value="F:S-adenosylmethionine-dependent methyltransferase activity"/>
    <property type="evidence" value="ECO:0007669"/>
    <property type="project" value="InterPro"/>
</dbReference>
<dbReference type="CDD" id="cd02440">
    <property type="entry name" value="AdoMet_MTases"/>
    <property type="match status" value="1"/>
</dbReference>
<feature type="domain" description="SAM-dependent methyltransferase Erg6/SMT-type" evidence="7">
    <location>
        <begin position="35"/>
        <end position="291"/>
    </location>
</feature>
<dbReference type="OrthoDB" id="4310724at2759"/>
<dbReference type="SUPFAM" id="SSF51735">
    <property type="entry name" value="NAD(P)-binding Rossmann-fold domains"/>
    <property type="match status" value="1"/>
</dbReference>
<gene>
    <name evidence="8" type="ORF">BOKJ2_LOCUS5283</name>
</gene>
<dbReference type="GO" id="GO:0009435">
    <property type="term" value="P:NAD+ biosynthetic process"/>
    <property type="evidence" value="ECO:0007669"/>
    <property type="project" value="InterPro"/>
</dbReference>
<dbReference type="GO" id="GO:0033735">
    <property type="term" value="F:aspartate dehydrogenase [NAD(P)+] activity"/>
    <property type="evidence" value="ECO:0007669"/>
    <property type="project" value="InterPro"/>
</dbReference>
<keyword evidence="9" id="KW-1185">Reference proteome</keyword>
<dbReference type="InterPro" id="IPR030384">
    <property type="entry name" value="MeTrfase_SMT"/>
</dbReference>
<evidence type="ECO:0000256" key="6">
    <source>
        <dbReference type="PROSITE-ProRule" id="PRU01022"/>
    </source>
</evidence>
<dbReference type="Proteomes" id="UP000783686">
    <property type="component" value="Unassembled WGS sequence"/>
</dbReference>
<dbReference type="InterPro" id="IPR029063">
    <property type="entry name" value="SAM-dependent_MTases_sf"/>
</dbReference>
<evidence type="ECO:0000256" key="3">
    <source>
        <dbReference type="ARBA" id="ARBA00022603"/>
    </source>
</evidence>
<dbReference type="InterPro" id="IPR005106">
    <property type="entry name" value="Asp/hSer_DH_NAD-bd"/>
</dbReference>
<dbReference type="PANTHER" id="PTHR31873">
    <property type="entry name" value="L-ASPARTATE DEHYDROGENASE-RELATED"/>
    <property type="match status" value="1"/>
</dbReference>
<comment type="similarity">
    <text evidence="6">Belongs to the class I-like SAM-binding methyltransferase superfamily. Erg6/SMT family.</text>
</comment>
<dbReference type="PROSITE" id="PS51685">
    <property type="entry name" value="SAM_MT_ERG6_SMT"/>
    <property type="match status" value="1"/>
</dbReference>
<dbReference type="Gene3D" id="3.40.50.150">
    <property type="entry name" value="Vaccinia Virus protein VP39"/>
    <property type="match status" value="1"/>
</dbReference>
<name>A0A811KG53_9BILA</name>
<dbReference type="SUPFAM" id="SSF55347">
    <property type="entry name" value="Glyceraldehyde-3-phosphate dehydrogenase-like, C-terminal domain"/>
    <property type="match status" value="1"/>
</dbReference>
<keyword evidence="3 6" id="KW-0489">Methyltransferase</keyword>
<dbReference type="EMBL" id="CAJFDH010000003">
    <property type="protein sequence ID" value="CAD5213819.1"/>
    <property type="molecule type" value="Genomic_DNA"/>
</dbReference>
<evidence type="ECO:0000313" key="9">
    <source>
        <dbReference type="Proteomes" id="UP000614601"/>
    </source>
</evidence>
<dbReference type="Gene3D" id="3.30.360.10">
    <property type="entry name" value="Dihydrodipicolinate Reductase, domain 2"/>
    <property type="match status" value="1"/>
</dbReference>
<dbReference type="Gene3D" id="3.40.50.720">
    <property type="entry name" value="NAD(P)-binding Rossmann-like Domain"/>
    <property type="match status" value="1"/>
</dbReference>
<organism evidence="8 9">
    <name type="scientific">Bursaphelenchus okinawaensis</name>
    <dbReference type="NCBI Taxonomy" id="465554"/>
    <lineage>
        <taxon>Eukaryota</taxon>
        <taxon>Metazoa</taxon>
        <taxon>Ecdysozoa</taxon>
        <taxon>Nematoda</taxon>
        <taxon>Chromadorea</taxon>
        <taxon>Rhabditida</taxon>
        <taxon>Tylenchina</taxon>
        <taxon>Tylenchomorpha</taxon>
        <taxon>Aphelenchoidea</taxon>
        <taxon>Aphelenchoididae</taxon>
        <taxon>Bursaphelenchus</taxon>
    </lineage>
</organism>
<evidence type="ECO:0000313" key="8">
    <source>
        <dbReference type="EMBL" id="CAD5213819.1"/>
    </source>
</evidence>
<keyword evidence="4 6" id="KW-0808">Transferase</keyword>
<dbReference type="Pfam" id="PF03447">
    <property type="entry name" value="NAD_binding_3"/>
    <property type="match status" value="1"/>
</dbReference>
<comment type="similarity">
    <text evidence="1">Belongs to the L-aspartate dehydrogenase family.</text>
</comment>